<proteinExistence type="predicted"/>
<gene>
    <name evidence="1" type="ORF">MML48_5g00019877</name>
</gene>
<keyword evidence="2" id="KW-1185">Reference proteome</keyword>
<protein>
    <submittedName>
        <fullName evidence="1">Uncharacterized protein</fullName>
    </submittedName>
</protein>
<accession>A0ACB9T5F3</accession>
<comment type="caution">
    <text evidence="1">The sequence shown here is derived from an EMBL/GenBank/DDBJ whole genome shotgun (WGS) entry which is preliminary data.</text>
</comment>
<organism evidence="1 2">
    <name type="scientific">Holotrichia oblita</name>
    <name type="common">Chafer beetle</name>
    <dbReference type="NCBI Taxonomy" id="644536"/>
    <lineage>
        <taxon>Eukaryota</taxon>
        <taxon>Metazoa</taxon>
        <taxon>Ecdysozoa</taxon>
        <taxon>Arthropoda</taxon>
        <taxon>Hexapoda</taxon>
        <taxon>Insecta</taxon>
        <taxon>Pterygota</taxon>
        <taxon>Neoptera</taxon>
        <taxon>Endopterygota</taxon>
        <taxon>Coleoptera</taxon>
        <taxon>Polyphaga</taxon>
        <taxon>Scarabaeiformia</taxon>
        <taxon>Scarabaeidae</taxon>
        <taxon>Melolonthinae</taxon>
        <taxon>Holotrichia</taxon>
    </lineage>
</organism>
<dbReference type="EMBL" id="CM043019">
    <property type="protein sequence ID" value="KAI4461944.1"/>
    <property type="molecule type" value="Genomic_DNA"/>
</dbReference>
<evidence type="ECO:0000313" key="2">
    <source>
        <dbReference type="Proteomes" id="UP001056778"/>
    </source>
</evidence>
<dbReference type="Proteomes" id="UP001056778">
    <property type="component" value="Chromosome 5"/>
</dbReference>
<name>A0ACB9T5F3_HOLOL</name>
<evidence type="ECO:0000313" key="1">
    <source>
        <dbReference type="EMBL" id="KAI4461944.1"/>
    </source>
</evidence>
<reference evidence="1" key="1">
    <citation type="submission" date="2022-04" db="EMBL/GenBank/DDBJ databases">
        <title>Chromosome-scale genome assembly of Holotrichia oblita Faldermann.</title>
        <authorList>
            <person name="Rongchong L."/>
        </authorList>
    </citation>
    <scope>NUCLEOTIDE SEQUENCE</scope>
    <source>
        <strain evidence="1">81SQS9</strain>
    </source>
</reference>
<sequence length="109" mass="12086">MKLLQSRKKIEDKIQAWAAILERAISRPYVGQDRALTPANIKSGFQATGIYPFNQDAIPVEAFAPSTVTDNKTVTKDVEQIQPAENLPETIQPSKASSRQPDTSKNYPD</sequence>